<proteinExistence type="predicted"/>
<gene>
    <name evidence="1" type="ORF">XENOCAPTIV_009414</name>
</gene>
<dbReference type="Proteomes" id="UP001434883">
    <property type="component" value="Unassembled WGS sequence"/>
</dbReference>
<dbReference type="EMBL" id="JAHRIN010016827">
    <property type="protein sequence ID" value="MEQ2196309.1"/>
    <property type="molecule type" value="Genomic_DNA"/>
</dbReference>
<organism evidence="1 2">
    <name type="scientific">Xenoophorus captivus</name>
    <dbReference type="NCBI Taxonomy" id="1517983"/>
    <lineage>
        <taxon>Eukaryota</taxon>
        <taxon>Metazoa</taxon>
        <taxon>Chordata</taxon>
        <taxon>Craniata</taxon>
        <taxon>Vertebrata</taxon>
        <taxon>Euteleostomi</taxon>
        <taxon>Actinopterygii</taxon>
        <taxon>Neopterygii</taxon>
        <taxon>Teleostei</taxon>
        <taxon>Neoteleostei</taxon>
        <taxon>Acanthomorphata</taxon>
        <taxon>Ovalentaria</taxon>
        <taxon>Atherinomorphae</taxon>
        <taxon>Cyprinodontiformes</taxon>
        <taxon>Goodeidae</taxon>
        <taxon>Xenoophorus</taxon>
    </lineage>
</organism>
<accession>A0ABV0QKF1</accession>
<evidence type="ECO:0000313" key="2">
    <source>
        <dbReference type="Proteomes" id="UP001434883"/>
    </source>
</evidence>
<reference evidence="1 2" key="1">
    <citation type="submission" date="2021-06" db="EMBL/GenBank/DDBJ databases">
        <authorList>
            <person name="Palmer J.M."/>
        </authorList>
    </citation>
    <scope>NUCLEOTIDE SEQUENCE [LARGE SCALE GENOMIC DNA]</scope>
    <source>
        <strain evidence="1 2">XC_2019</strain>
        <tissue evidence="1">Muscle</tissue>
    </source>
</reference>
<protein>
    <submittedName>
        <fullName evidence="1">Uncharacterized protein</fullName>
    </submittedName>
</protein>
<comment type="caution">
    <text evidence="1">The sequence shown here is derived from an EMBL/GenBank/DDBJ whole genome shotgun (WGS) entry which is preliminary data.</text>
</comment>
<keyword evidence="2" id="KW-1185">Reference proteome</keyword>
<name>A0ABV0QKF1_9TELE</name>
<sequence length="106" mass="11801">HQTKPNGRCTAPSWSWEEASCFTELRNFCSIVSSTRCHRPLDGWLTTWKSSHGQRYSQKGVKKPLAAVAADETGLQHSDVTICVFSEDTHCARPHAHTACVGVYLK</sequence>
<feature type="non-terminal residue" evidence="1">
    <location>
        <position position="1"/>
    </location>
</feature>
<evidence type="ECO:0000313" key="1">
    <source>
        <dbReference type="EMBL" id="MEQ2196309.1"/>
    </source>
</evidence>